<feature type="compositionally biased region" description="Low complexity" evidence="6">
    <location>
        <begin position="100"/>
        <end position="115"/>
    </location>
</feature>
<dbReference type="InterPro" id="IPR007021">
    <property type="entry name" value="DUF659"/>
</dbReference>
<comment type="caution">
    <text evidence="9">The sequence shown here is derived from an EMBL/GenBank/DDBJ whole genome shotgun (WGS) entry which is preliminary data.</text>
</comment>
<evidence type="ECO:0000256" key="4">
    <source>
        <dbReference type="ARBA" id="ARBA00022833"/>
    </source>
</evidence>
<reference evidence="9" key="1">
    <citation type="submission" date="2021-07" db="EMBL/GenBank/DDBJ databases">
        <authorList>
            <person name="Catto M.A."/>
            <person name="Jacobson A."/>
            <person name="Kennedy G."/>
            <person name="Labadie P."/>
            <person name="Hunt B.G."/>
            <person name="Srinivasan R."/>
        </authorList>
    </citation>
    <scope>NUCLEOTIDE SEQUENCE</scope>
    <source>
        <strain evidence="9">PL_HMW_Pooled</strain>
        <tissue evidence="9">Head</tissue>
    </source>
</reference>
<organism evidence="9 10">
    <name type="scientific">Frankliniella fusca</name>
    <dbReference type="NCBI Taxonomy" id="407009"/>
    <lineage>
        <taxon>Eukaryota</taxon>
        <taxon>Metazoa</taxon>
        <taxon>Ecdysozoa</taxon>
        <taxon>Arthropoda</taxon>
        <taxon>Hexapoda</taxon>
        <taxon>Insecta</taxon>
        <taxon>Pterygota</taxon>
        <taxon>Neoptera</taxon>
        <taxon>Paraneoptera</taxon>
        <taxon>Thysanoptera</taxon>
        <taxon>Terebrantia</taxon>
        <taxon>Thripoidea</taxon>
        <taxon>Thripidae</taxon>
        <taxon>Frankliniella</taxon>
    </lineage>
</organism>
<feature type="domain" description="HAT C-terminal dimerisation" evidence="8">
    <location>
        <begin position="543"/>
        <end position="614"/>
    </location>
</feature>
<feature type="region of interest" description="Disordered" evidence="6">
    <location>
        <begin position="17"/>
        <end position="41"/>
    </location>
</feature>
<gene>
    <name evidence="9" type="ORF">KUF71_017171</name>
</gene>
<reference evidence="9" key="2">
    <citation type="journal article" date="2023" name="BMC Genomics">
        <title>Pest status, molecular evolution, and epigenetic factors derived from the genome assembly of Frankliniella fusca, a thysanopteran phytovirus vector.</title>
        <authorList>
            <person name="Catto M.A."/>
            <person name="Labadie P.E."/>
            <person name="Jacobson A.L."/>
            <person name="Kennedy G.G."/>
            <person name="Srinivasan R."/>
            <person name="Hunt B.G."/>
        </authorList>
    </citation>
    <scope>NUCLEOTIDE SEQUENCE</scope>
    <source>
        <strain evidence="9">PL_HMW_Pooled</strain>
    </source>
</reference>
<keyword evidence="10" id="KW-1185">Reference proteome</keyword>
<dbReference type="EMBL" id="JAHWGI010001442">
    <property type="protein sequence ID" value="KAK3932983.1"/>
    <property type="molecule type" value="Genomic_DNA"/>
</dbReference>
<dbReference type="GO" id="GO:0046983">
    <property type="term" value="F:protein dimerization activity"/>
    <property type="evidence" value="ECO:0007669"/>
    <property type="project" value="InterPro"/>
</dbReference>
<evidence type="ECO:0000256" key="6">
    <source>
        <dbReference type="SAM" id="MobiDB-lite"/>
    </source>
</evidence>
<protein>
    <submittedName>
        <fullName evidence="9">Histone chaperone RTT106</fullName>
    </submittedName>
</protein>
<dbReference type="Pfam" id="PF04937">
    <property type="entry name" value="DUF659"/>
    <property type="match status" value="1"/>
</dbReference>
<dbReference type="GO" id="GO:0008270">
    <property type="term" value="F:zinc ion binding"/>
    <property type="evidence" value="ECO:0007669"/>
    <property type="project" value="UniProtKB-KW"/>
</dbReference>
<evidence type="ECO:0000256" key="3">
    <source>
        <dbReference type="ARBA" id="ARBA00022771"/>
    </source>
</evidence>
<evidence type="ECO:0000256" key="5">
    <source>
        <dbReference type="ARBA" id="ARBA00023242"/>
    </source>
</evidence>
<feature type="compositionally biased region" description="Pro residues" evidence="6">
    <location>
        <begin position="721"/>
        <end position="735"/>
    </location>
</feature>
<feature type="region of interest" description="Disordered" evidence="6">
    <location>
        <begin position="650"/>
        <end position="761"/>
    </location>
</feature>
<keyword evidence="5" id="KW-0539">Nucleus</keyword>
<dbReference type="InterPro" id="IPR008906">
    <property type="entry name" value="HATC_C_dom"/>
</dbReference>
<dbReference type="SUPFAM" id="SSF53098">
    <property type="entry name" value="Ribonuclease H-like"/>
    <property type="match status" value="1"/>
</dbReference>
<keyword evidence="4" id="KW-0862">Zinc</keyword>
<dbReference type="InterPro" id="IPR052035">
    <property type="entry name" value="ZnF_BED_domain_contain"/>
</dbReference>
<dbReference type="AlphaFoldDB" id="A0AAE1I4R8"/>
<proteinExistence type="predicted"/>
<feature type="compositionally biased region" description="Acidic residues" evidence="6">
    <location>
        <begin position="664"/>
        <end position="708"/>
    </location>
</feature>
<keyword evidence="3" id="KW-0863">Zinc-finger</keyword>
<accession>A0AAE1I4R8</accession>
<evidence type="ECO:0000259" key="8">
    <source>
        <dbReference type="Pfam" id="PF05699"/>
    </source>
</evidence>
<dbReference type="Pfam" id="PF05699">
    <property type="entry name" value="Dimer_Tnp_hAT"/>
    <property type="match status" value="1"/>
</dbReference>
<comment type="subcellular location">
    <subcellularLocation>
        <location evidence="1">Nucleus</location>
    </subcellularLocation>
</comment>
<evidence type="ECO:0000313" key="10">
    <source>
        <dbReference type="Proteomes" id="UP001219518"/>
    </source>
</evidence>
<feature type="compositionally biased region" description="Polar residues" evidence="6">
    <location>
        <begin position="64"/>
        <end position="77"/>
    </location>
</feature>
<sequence>MTREKDVVVQDNFVLSTDEKGKQRSSCKHCSKTYAPNASRQREHILEKCKEVPPSVKLRYLSSGQFAVPSTSSSSRATDAEDIDDPAIGGHGPSTGGGSSQSQRRSSSPTPSTSSMDSVTPRNQRARSVSMERFVDYCGALEKKRLDTAFAQGVYASGMALSAFESPYWTNFFTMLRPSYKVPSRYMLSKPLLQAEYNSCTASNQKQIDNAPALGIMTDSYTNTRHESVINIIVTTPRPVLFKQIFRGVERETGVYVGDHLVAVIRQIGPDKFWILITDNAANMQVAWQVVTTEFPHITAIGCASHCWDLLFKDLIEAMSVVLKYYKHARNVVRKVKVSSNILAVFTEKQKERYGNVCISLKLPAKTRWAGAVILFNSLLKNRAALQETVISENVDVDRTVRKTVLSNKFWDRIKTISDMLTPLHAAITLIEGNQALLSDVYFLHKKINDAVISNMPKLRLTSDEKRDVREILQGRKEFTIAPIHMAAYMLDPRFMGEGLANEEVAEAITWISRMAGHRGLDEGAVIANLGQFRTKVGFFANESIFDASKNLHPAVWWRGVCSTEPISGLAASLLSMPPSAAECERRWSDHGFIHDKRRNHLLNTRVTKLTTTRATLVAAVTKNKELKPLSVLEMAAYFDKYLDVESRTSAHRGQGDGGARADEAEEEELSDDETDEEEEGEEEETEWEMDTGSETDLDEDEAEEDDPSVVRRSPPRPRPRQPPTTPTPPPPPAPTRATRCATASNSGAARSTRASKRKHT</sequence>
<dbReference type="GO" id="GO:0005634">
    <property type="term" value="C:nucleus"/>
    <property type="evidence" value="ECO:0007669"/>
    <property type="project" value="UniProtKB-SubCell"/>
</dbReference>
<dbReference type="Proteomes" id="UP001219518">
    <property type="component" value="Unassembled WGS sequence"/>
</dbReference>
<evidence type="ECO:0000256" key="1">
    <source>
        <dbReference type="ARBA" id="ARBA00004123"/>
    </source>
</evidence>
<feature type="region of interest" description="Disordered" evidence="6">
    <location>
        <begin position="64"/>
        <end position="127"/>
    </location>
</feature>
<evidence type="ECO:0000256" key="2">
    <source>
        <dbReference type="ARBA" id="ARBA00022723"/>
    </source>
</evidence>
<feature type="compositionally biased region" description="Polar residues" evidence="6">
    <location>
        <begin position="116"/>
        <end position="127"/>
    </location>
</feature>
<evidence type="ECO:0000313" key="9">
    <source>
        <dbReference type="EMBL" id="KAK3932983.1"/>
    </source>
</evidence>
<feature type="compositionally biased region" description="Gly residues" evidence="6">
    <location>
        <begin position="89"/>
        <end position="99"/>
    </location>
</feature>
<evidence type="ECO:0000259" key="7">
    <source>
        <dbReference type="Pfam" id="PF04937"/>
    </source>
</evidence>
<feature type="domain" description="DUF659" evidence="7">
    <location>
        <begin position="183"/>
        <end position="331"/>
    </location>
</feature>
<dbReference type="PANTHER" id="PTHR46481">
    <property type="entry name" value="ZINC FINGER BED DOMAIN-CONTAINING PROTEIN 4"/>
    <property type="match status" value="1"/>
</dbReference>
<dbReference type="InterPro" id="IPR012337">
    <property type="entry name" value="RNaseH-like_sf"/>
</dbReference>
<keyword evidence="2" id="KW-0479">Metal-binding</keyword>
<dbReference type="PANTHER" id="PTHR46481:SF10">
    <property type="entry name" value="ZINC FINGER BED DOMAIN-CONTAINING PROTEIN 39"/>
    <property type="match status" value="1"/>
</dbReference>
<name>A0AAE1I4R8_9NEOP</name>